<evidence type="ECO:0000256" key="8">
    <source>
        <dbReference type="ARBA" id="ARBA00037973"/>
    </source>
</evidence>
<evidence type="ECO:0000256" key="1">
    <source>
        <dbReference type="ARBA" id="ARBA00004123"/>
    </source>
</evidence>
<comment type="subcellular location">
    <subcellularLocation>
        <location evidence="1">Nucleus</location>
    </subcellularLocation>
</comment>
<keyword evidence="5" id="KW-0010">Activator</keyword>
<accession>A0A9D4XLE6</accession>
<dbReference type="InterPro" id="IPR036955">
    <property type="entry name" value="AP2/ERF_dom_sf"/>
</dbReference>
<evidence type="ECO:0000256" key="5">
    <source>
        <dbReference type="ARBA" id="ARBA00023159"/>
    </source>
</evidence>
<feature type="compositionally biased region" description="Polar residues" evidence="9">
    <location>
        <begin position="80"/>
        <end position="89"/>
    </location>
</feature>
<protein>
    <recommendedName>
        <fullName evidence="10">AP2/ERF domain-containing protein</fullName>
    </recommendedName>
</protein>
<dbReference type="Pfam" id="PF00847">
    <property type="entry name" value="AP2"/>
    <property type="match status" value="2"/>
</dbReference>
<evidence type="ECO:0000256" key="9">
    <source>
        <dbReference type="SAM" id="MobiDB-lite"/>
    </source>
</evidence>
<feature type="region of interest" description="Disordered" evidence="9">
    <location>
        <begin position="32"/>
        <end position="92"/>
    </location>
</feature>
<keyword evidence="12" id="KW-1185">Reference proteome</keyword>
<keyword evidence="3" id="KW-0805">Transcription regulation</keyword>
<gene>
    <name evidence="11" type="ORF">KIW84_044585</name>
</gene>
<dbReference type="GO" id="GO:0003700">
    <property type="term" value="F:DNA-binding transcription factor activity"/>
    <property type="evidence" value="ECO:0007669"/>
    <property type="project" value="InterPro"/>
</dbReference>
<keyword evidence="7" id="KW-0539">Nucleus</keyword>
<reference evidence="11 12" key="1">
    <citation type="journal article" date="2022" name="Nat. Genet.">
        <title>Improved pea reference genome and pan-genome highlight genomic features and evolutionary characteristics.</title>
        <authorList>
            <person name="Yang T."/>
            <person name="Liu R."/>
            <person name="Luo Y."/>
            <person name="Hu S."/>
            <person name="Wang D."/>
            <person name="Wang C."/>
            <person name="Pandey M.K."/>
            <person name="Ge S."/>
            <person name="Xu Q."/>
            <person name="Li N."/>
            <person name="Li G."/>
            <person name="Huang Y."/>
            <person name="Saxena R.K."/>
            <person name="Ji Y."/>
            <person name="Li M."/>
            <person name="Yan X."/>
            <person name="He Y."/>
            <person name="Liu Y."/>
            <person name="Wang X."/>
            <person name="Xiang C."/>
            <person name="Varshney R.K."/>
            <person name="Ding H."/>
            <person name="Gao S."/>
            <person name="Zong X."/>
        </authorList>
    </citation>
    <scope>NUCLEOTIDE SEQUENCE [LARGE SCALE GENOMIC DNA]</scope>
    <source>
        <strain evidence="11 12">cv. Zhongwan 6</strain>
    </source>
</reference>
<dbReference type="SUPFAM" id="SSF54171">
    <property type="entry name" value="DNA-binding domain"/>
    <property type="match status" value="2"/>
</dbReference>
<keyword evidence="4" id="KW-0238">DNA-binding</keyword>
<evidence type="ECO:0000313" key="11">
    <source>
        <dbReference type="EMBL" id="KAI5420811.1"/>
    </source>
</evidence>
<dbReference type="FunFam" id="3.30.730.10:FF:000004">
    <property type="entry name" value="AP2-like ethylene-responsive transcription factor"/>
    <property type="match status" value="1"/>
</dbReference>
<keyword evidence="2" id="KW-0677">Repeat</keyword>
<keyword evidence="6" id="KW-0804">Transcription</keyword>
<dbReference type="PANTHER" id="PTHR32467:SF97">
    <property type="entry name" value="ETHYLENE-RESPONSIVE TRANSCRIPTION FACTOR WRI1"/>
    <property type="match status" value="1"/>
</dbReference>
<comment type="caution">
    <text evidence="11">The sequence shown here is derived from an EMBL/GenBank/DDBJ whole genome shotgun (WGS) entry which is preliminary data.</text>
</comment>
<dbReference type="CDD" id="cd00018">
    <property type="entry name" value="AP2"/>
    <property type="match status" value="2"/>
</dbReference>
<dbReference type="FunFam" id="3.30.730.10:FF:000002">
    <property type="entry name" value="AP2-like ethylene-responsive transcription factor"/>
    <property type="match status" value="1"/>
</dbReference>
<evidence type="ECO:0000256" key="4">
    <source>
        <dbReference type="ARBA" id="ARBA00023125"/>
    </source>
</evidence>
<dbReference type="PRINTS" id="PR00367">
    <property type="entry name" value="ETHRSPELEMNT"/>
</dbReference>
<dbReference type="PANTHER" id="PTHR32467">
    <property type="entry name" value="AP2-LIKE ETHYLENE-RESPONSIVE TRANSCRIPTION FACTOR"/>
    <property type="match status" value="1"/>
</dbReference>
<feature type="non-terminal residue" evidence="11">
    <location>
        <position position="460"/>
    </location>
</feature>
<comment type="similarity">
    <text evidence="8">Belongs to the AP2/ERF transcription factor family. AP2 subfamily.</text>
</comment>
<dbReference type="InterPro" id="IPR001471">
    <property type="entry name" value="AP2/ERF_dom"/>
</dbReference>
<evidence type="ECO:0000256" key="7">
    <source>
        <dbReference type="ARBA" id="ARBA00023242"/>
    </source>
</evidence>
<sequence>IYINLFKHFLSKFSFSVFLYVLVNNFSIQMKRSPPCSSSSSSSSSIGFENPIQSEKKRGAKNGNKNLNVKKPQNLKQKRNQTNGGSRRSSIYRGVTRHRWTGRFEAHLWDKSSWNNIQNKKGKQVYLGAYDTEEAAARTYDLAALKYWGKDATLNFPIESYGKEFEEMDKASKEEYLASLRRQSSGFSRGISKYRGVARHHHNGRWEARIGRVCGNKYLYLGTYKTQEEAAVAYDMAAIEYRGTNAVTNFDISNYIDKLNKKNKNTETEQTQPQTTTKTEIVPNNSSDSEETSQEQTPIATPPPPPPPENLKKPEPFQQQVQQQQQQEDVPPIVQEHTLVNVMDIYLDQDLPWSYMYNGLLEFQDTNMSFNNGEDLIDIFDGAGFVEDIGLMFNTEEPCVVGESDINISEVLEGIDLLNGNAENMVVDNNDNNINKEKEILSLESSSSSSSSSTTTTVSL</sequence>
<dbReference type="AlphaFoldDB" id="A0A9D4XLE6"/>
<dbReference type="InterPro" id="IPR016177">
    <property type="entry name" value="DNA-bd_dom_sf"/>
</dbReference>
<evidence type="ECO:0000256" key="6">
    <source>
        <dbReference type="ARBA" id="ARBA00023163"/>
    </source>
</evidence>
<feature type="compositionally biased region" description="Low complexity" evidence="9">
    <location>
        <begin position="268"/>
        <end position="280"/>
    </location>
</feature>
<evidence type="ECO:0000259" key="10">
    <source>
        <dbReference type="PROSITE" id="PS51032"/>
    </source>
</evidence>
<dbReference type="Gramene" id="Psat04G0458500-T1">
    <property type="protein sequence ID" value="KAI5420811.1"/>
    <property type="gene ID" value="KIW84_044585"/>
</dbReference>
<dbReference type="Gene3D" id="3.30.730.10">
    <property type="entry name" value="AP2/ERF domain"/>
    <property type="match status" value="2"/>
</dbReference>
<feature type="region of interest" description="Disordered" evidence="9">
    <location>
        <begin position="264"/>
        <end position="329"/>
    </location>
</feature>
<name>A0A9D4XLE6_PEA</name>
<feature type="compositionally biased region" description="Low complexity" evidence="9">
    <location>
        <begin position="316"/>
        <end position="329"/>
    </location>
</feature>
<organism evidence="11 12">
    <name type="scientific">Pisum sativum</name>
    <name type="common">Garden pea</name>
    <name type="synonym">Lathyrus oleraceus</name>
    <dbReference type="NCBI Taxonomy" id="3888"/>
    <lineage>
        <taxon>Eukaryota</taxon>
        <taxon>Viridiplantae</taxon>
        <taxon>Streptophyta</taxon>
        <taxon>Embryophyta</taxon>
        <taxon>Tracheophyta</taxon>
        <taxon>Spermatophyta</taxon>
        <taxon>Magnoliopsida</taxon>
        <taxon>eudicotyledons</taxon>
        <taxon>Gunneridae</taxon>
        <taxon>Pentapetalae</taxon>
        <taxon>rosids</taxon>
        <taxon>fabids</taxon>
        <taxon>Fabales</taxon>
        <taxon>Fabaceae</taxon>
        <taxon>Papilionoideae</taxon>
        <taxon>50 kb inversion clade</taxon>
        <taxon>NPAAA clade</taxon>
        <taxon>Hologalegina</taxon>
        <taxon>IRL clade</taxon>
        <taxon>Fabeae</taxon>
        <taxon>Lathyrus</taxon>
    </lineage>
</organism>
<dbReference type="PROSITE" id="PS51032">
    <property type="entry name" value="AP2_ERF"/>
    <property type="match status" value="2"/>
</dbReference>
<dbReference type="GO" id="GO:0003677">
    <property type="term" value="F:DNA binding"/>
    <property type="evidence" value="ECO:0007669"/>
    <property type="project" value="UniProtKB-KW"/>
</dbReference>
<dbReference type="GO" id="GO:0005634">
    <property type="term" value="C:nucleus"/>
    <property type="evidence" value="ECO:0007669"/>
    <property type="project" value="UniProtKB-SubCell"/>
</dbReference>
<dbReference type="Proteomes" id="UP001058974">
    <property type="component" value="Chromosome 4"/>
</dbReference>
<feature type="compositionally biased region" description="Pro residues" evidence="9">
    <location>
        <begin position="300"/>
        <end position="309"/>
    </location>
</feature>
<dbReference type="EMBL" id="JAMSHJ010000004">
    <property type="protein sequence ID" value="KAI5420811.1"/>
    <property type="molecule type" value="Genomic_DNA"/>
</dbReference>
<feature type="domain" description="AP2/ERF" evidence="10">
    <location>
        <begin position="91"/>
        <end position="157"/>
    </location>
</feature>
<feature type="domain" description="AP2/ERF" evidence="10">
    <location>
        <begin position="193"/>
        <end position="251"/>
    </location>
</feature>
<evidence type="ECO:0000313" key="12">
    <source>
        <dbReference type="Proteomes" id="UP001058974"/>
    </source>
</evidence>
<evidence type="ECO:0000256" key="2">
    <source>
        <dbReference type="ARBA" id="ARBA00022737"/>
    </source>
</evidence>
<proteinExistence type="inferred from homology"/>
<dbReference type="SMART" id="SM00380">
    <property type="entry name" value="AP2"/>
    <property type="match status" value="2"/>
</dbReference>
<evidence type="ECO:0000256" key="3">
    <source>
        <dbReference type="ARBA" id="ARBA00023015"/>
    </source>
</evidence>